<dbReference type="Pfam" id="PF03922">
    <property type="entry name" value="OmpW"/>
    <property type="match status" value="1"/>
</dbReference>
<dbReference type="PATRIC" id="fig|34073.19.peg.3796"/>
<feature type="signal peptide" evidence="2">
    <location>
        <begin position="1"/>
        <end position="27"/>
    </location>
</feature>
<name>A0A0H2LXU4_VARPD</name>
<dbReference type="InterPro" id="IPR005618">
    <property type="entry name" value="OMPW"/>
</dbReference>
<evidence type="ECO:0000256" key="1">
    <source>
        <dbReference type="ARBA" id="ARBA00004442"/>
    </source>
</evidence>
<evidence type="ECO:0000256" key="2">
    <source>
        <dbReference type="SAM" id="SignalP"/>
    </source>
</evidence>
<dbReference type="SUPFAM" id="SSF56925">
    <property type="entry name" value="OMPA-like"/>
    <property type="match status" value="1"/>
</dbReference>
<evidence type="ECO:0000313" key="3">
    <source>
        <dbReference type="EMBL" id="KLN55019.1"/>
    </source>
</evidence>
<comment type="subcellular location">
    <subcellularLocation>
        <location evidence="1">Cell outer membrane</location>
    </subcellularLocation>
</comment>
<keyword evidence="2" id="KW-0732">Signal</keyword>
<dbReference type="EMBL" id="JZWI01000019">
    <property type="protein sequence ID" value="KLN55019.1"/>
    <property type="molecule type" value="Genomic_DNA"/>
</dbReference>
<dbReference type="AlphaFoldDB" id="A0A0H2LXU4"/>
<dbReference type="Gene3D" id="2.40.160.20">
    <property type="match status" value="1"/>
</dbReference>
<proteinExistence type="predicted"/>
<dbReference type="GO" id="GO:0055085">
    <property type="term" value="P:transmembrane transport"/>
    <property type="evidence" value="ECO:0007669"/>
    <property type="project" value="TreeGrafter"/>
</dbReference>
<dbReference type="Proteomes" id="UP000035170">
    <property type="component" value="Unassembled WGS sequence"/>
</dbReference>
<dbReference type="InterPro" id="IPR011250">
    <property type="entry name" value="OMP/PagP_B-barrel"/>
</dbReference>
<accession>A0A0H2LXU4</accession>
<dbReference type="PANTHER" id="PTHR36920:SF1">
    <property type="entry name" value="OUTER MEMBRANE PROTEIN W"/>
    <property type="match status" value="1"/>
</dbReference>
<comment type="caution">
    <text evidence="3">The sequence shown here is derived from an EMBL/GenBank/DDBJ whole genome shotgun (WGS) entry which is preliminary data.</text>
</comment>
<gene>
    <name evidence="3" type="primary">ompW1</name>
    <name evidence="3" type="ORF">VPARA_37070</name>
</gene>
<organism evidence="3 4">
    <name type="scientific">Variovorax paradoxus</name>
    <dbReference type="NCBI Taxonomy" id="34073"/>
    <lineage>
        <taxon>Bacteria</taxon>
        <taxon>Pseudomonadati</taxon>
        <taxon>Pseudomonadota</taxon>
        <taxon>Betaproteobacteria</taxon>
        <taxon>Burkholderiales</taxon>
        <taxon>Comamonadaceae</taxon>
        <taxon>Variovorax</taxon>
    </lineage>
</organism>
<sequence>MTMKKNLARAAAAAALLGTLCAAPALAQEAQGNWLVRARAVHLDPANHSDPIGKLAVPADAITINGKTIPEVDFTYFFTPNVAAELVLTVPQKQKVTVAQSALGGPVAIGTFKHLPPTLMLQYHFIPDGPIRPYLGVGLNYTRISSVNLDVPTVGRLGLDHDSFGLAIGGGVDIALTRNVFLNFDLKKVQIRTGVSLAGTRISKVKVDPLLVGVGIGYRF</sequence>
<feature type="chain" id="PRO_5005200448" evidence="2">
    <location>
        <begin position="28"/>
        <end position="220"/>
    </location>
</feature>
<reference evidence="3 4" key="1">
    <citation type="submission" date="2015-03" db="EMBL/GenBank/DDBJ databases">
        <title>Genome sequence of Variovorax paradoxus TBEA6.</title>
        <authorList>
            <person name="Poehlein A."/>
            <person name="Schuldes J."/>
            <person name="Wuebbeler J.H."/>
            <person name="Hiessl S."/>
            <person name="Steinbuechel A."/>
            <person name="Daniel R."/>
        </authorList>
    </citation>
    <scope>NUCLEOTIDE SEQUENCE [LARGE SCALE GENOMIC DNA]</scope>
    <source>
        <strain evidence="3 4">TBEA6</strain>
    </source>
</reference>
<dbReference type="GO" id="GO:0009279">
    <property type="term" value="C:cell outer membrane"/>
    <property type="evidence" value="ECO:0007669"/>
    <property type="project" value="UniProtKB-SubCell"/>
</dbReference>
<evidence type="ECO:0000313" key="4">
    <source>
        <dbReference type="Proteomes" id="UP000035170"/>
    </source>
</evidence>
<dbReference type="PANTHER" id="PTHR36920">
    <property type="match status" value="1"/>
</dbReference>
<protein>
    <submittedName>
        <fullName evidence="3">Outer membrane protein W</fullName>
    </submittedName>
</protein>
<keyword evidence="4" id="KW-1185">Reference proteome</keyword>